<comment type="caution">
    <text evidence="1">The sequence shown here is derived from an EMBL/GenBank/DDBJ whole genome shotgun (WGS) entry which is preliminary data.</text>
</comment>
<name>A0A915Z2C8_9GLOM</name>
<sequence length="203" mass="23761">MELFTSRLMKWSHFLMKNGLTVDVELLWYKVLSELTLNKEKGHMSVSDNIIILRQSNDGKIILRKELPKSERKESKTYDEIGKHLIIDEASLDLNEKVNSPFLKVCKGCRYNINRKLNTGKCLVYIEKEIATMIKGWKIKNSGEEMMIKPFMTYENIDLQNDLVIEENINDYKEIEKNTMKIDSNVTDNIDICLNVVKFCCKR</sequence>
<proteinExistence type="predicted"/>
<gene>
    <name evidence="1" type="ORF">CHRIB12_LOCUS7807</name>
</gene>
<dbReference type="Proteomes" id="UP000684084">
    <property type="component" value="Unassembled WGS sequence"/>
</dbReference>
<protein>
    <submittedName>
        <fullName evidence="1">Uncharacterized protein</fullName>
    </submittedName>
</protein>
<reference evidence="1" key="1">
    <citation type="submission" date="2020-05" db="EMBL/GenBank/DDBJ databases">
        <authorList>
            <person name="Rincon C."/>
            <person name="Sanders R I."/>
            <person name="Robbins C."/>
            <person name="Chaturvedi A."/>
        </authorList>
    </citation>
    <scope>NUCLEOTIDE SEQUENCE</scope>
    <source>
        <strain evidence="1">CHB12</strain>
    </source>
</reference>
<accession>A0A915Z2C8</accession>
<organism evidence="1 2">
    <name type="scientific">Rhizophagus irregularis</name>
    <dbReference type="NCBI Taxonomy" id="588596"/>
    <lineage>
        <taxon>Eukaryota</taxon>
        <taxon>Fungi</taxon>
        <taxon>Fungi incertae sedis</taxon>
        <taxon>Mucoromycota</taxon>
        <taxon>Glomeromycotina</taxon>
        <taxon>Glomeromycetes</taxon>
        <taxon>Glomerales</taxon>
        <taxon>Glomeraceae</taxon>
        <taxon>Rhizophagus</taxon>
    </lineage>
</organism>
<evidence type="ECO:0000313" key="2">
    <source>
        <dbReference type="Proteomes" id="UP000684084"/>
    </source>
</evidence>
<dbReference type="AlphaFoldDB" id="A0A915Z2C8"/>
<evidence type="ECO:0000313" key="1">
    <source>
        <dbReference type="EMBL" id="CAB5359649.1"/>
    </source>
</evidence>
<dbReference type="OrthoDB" id="2323434at2759"/>
<dbReference type="EMBL" id="CAGKOT010000014">
    <property type="protein sequence ID" value="CAB5359649.1"/>
    <property type="molecule type" value="Genomic_DNA"/>
</dbReference>